<dbReference type="AlphaFoldDB" id="A0A538S758"/>
<dbReference type="SUPFAM" id="SSF48452">
    <property type="entry name" value="TPR-like"/>
    <property type="match status" value="1"/>
</dbReference>
<feature type="transmembrane region" description="Helical" evidence="7">
    <location>
        <begin position="826"/>
        <end position="844"/>
    </location>
</feature>
<dbReference type="Pfam" id="PF13520">
    <property type="entry name" value="AA_permease_2"/>
    <property type="match status" value="1"/>
</dbReference>
<feature type="transmembrane region" description="Helical" evidence="7">
    <location>
        <begin position="169"/>
        <end position="187"/>
    </location>
</feature>
<protein>
    <submittedName>
        <fullName evidence="8">Amino acid permease</fullName>
    </submittedName>
</protein>
<name>A0A538S758_UNCEI</name>
<dbReference type="Gene3D" id="1.25.40.10">
    <property type="entry name" value="Tetratricopeptide repeat domain"/>
    <property type="match status" value="1"/>
</dbReference>
<feature type="region of interest" description="Disordered" evidence="6">
    <location>
        <begin position="956"/>
        <end position="988"/>
    </location>
</feature>
<evidence type="ECO:0000256" key="4">
    <source>
        <dbReference type="ARBA" id="ARBA00023136"/>
    </source>
</evidence>
<feature type="transmembrane region" description="Helical" evidence="7">
    <location>
        <begin position="748"/>
        <end position="773"/>
    </location>
</feature>
<feature type="transmembrane region" description="Helical" evidence="7">
    <location>
        <begin position="535"/>
        <end position="552"/>
    </location>
</feature>
<comment type="subcellular location">
    <subcellularLocation>
        <location evidence="1">Membrane</location>
        <topology evidence="1">Multi-pass membrane protein</topology>
    </subcellularLocation>
</comment>
<feature type="transmembrane region" description="Helical" evidence="7">
    <location>
        <begin position="237"/>
        <end position="260"/>
    </location>
</feature>
<feature type="transmembrane region" description="Helical" evidence="7">
    <location>
        <begin position="96"/>
        <end position="124"/>
    </location>
</feature>
<feature type="repeat" description="TPR" evidence="5">
    <location>
        <begin position="889"/>
        <end position="922"/>
    </location>
</feature>
<sequence>MAGPAVSPGGEPPLKRQIGLYAATAITVGSIIGSGIFRSPHSVAQELTRPGWALLAWVLGGVLSLCGSLALAEMAVTHSRTGGLYVFIRESFGNRLAFIFGWASLWVIKPTVIASIASVFATYFCQAVGLPKGTEFFAGFGAIALLTFVNLLGVKQGTGTQTVLTTTKVLGILALCAAAFLLPHAGAPAGASLAGPSRGHPFLLAFAFAMIPIFFAYDGWTDSTYVGGEIVNPVRNFPIAILGGTVLVVLVYVITNVAYYSVLSPGEIASYEAVGAETMRRILGDWGGRALAVLVAVSTFGTVNASILTGPRVTLAMAADGLFWKRAAHVNVERGTPDVALWIQGALAHRASRLPHPALPADAPRLHPGHGRDRGERSQLERMARRRGRSGRGAGASFLLHLDSKTPRGRLKRAGTLPGRAKTPAAPSSRSLWVLFAVALLVRIVHVLAMRASPFFTNPVIDAATYDDAARAIAAGHGHPDVIFWQPPGYSYFLAFIYSVAGPGYLAPRIAQALLGAGSAVLTAWIGARSFGRGVGLFAGYGVALYGMLVYYDGELLTPTLTIALQLAAIALALMAREHPRREGLLWGSSGLCIGLASVVTAPSLVIAAALAVYARRRAWVLLLGTALAILPVTLRNLNRGGEFVPISWNAGINLYIGNNPRYDETVAIRPDLQWKYFVQEPRRAGIRGAGPASSYFAARALSYAASDPLGFARLQAKKLYLLLAGNEIPRNQEIYPARSYSPVLRLLLWKIPGLAFPFGLLMPLGIAGLAVAGRRAPLLAAVVLAYAAAVLAFFITARYRVPLVPLLAIFSAEGVRWWLRDAKLLARAASLAGAIALFLLGNLGQGPMPREMNADAEYSLGTRLLREGRVEEAIERFHSALGKNSRYAEAWVNLGVIEATRGATGEADRSFQSALLADPENALALTNLAVLREKAGDGSAALALYERALAIDPTDETARRKVAELKAPPEPPPQAPLQDPQPPRSKP</sequence>
<dbReference type="EMBL" id="VBOR01000122">
    <property type="protein sequence ID" value="TMQ47200.1"/>
    <property type="molecule type" value="Genomic_DNA"/>
</dbReference>
<keyword evidence="2 7" id="KW-0812">Transmembrane</keyword>
<feature type="transmembrane region" description="Helical" evidence="7">
    <location>
        <begin position="585"/>
        <end position="613"/>
    </location>
</feature>
<keyword evidence="5" id="KW-0802">TPR repeat</keyword>
<evidence type="ECO:0000256" key="1">
    <source>
        <dbReference type="ARBA" id="ARBA00004141"/>
    </source>
</evidence>
<comment type="caution">
    <text evidence="8">The sequence shown here is derived from an EMBL/GenBank/DDBJ whole genome shotgun (WGS) entry which is preliminary data.</text>
</comment>
<dbReference type="InterPro" id="IPR019734">
    <property type="entry name" value="TPR_rpt"/>
</dbReference>
<dbReference type="Pfam" id="PF13432">
    <property type="entry name" value="TPR_16"/>
    <property type="match status" value="1"/>
</dbReference>
<reference evidence="8 9" key="1">
    <citation type="journal article" date="2019" name="Nat. Microbiol.">
        <title>Mediterranean grassland soil C-N compound turnover is dependent on rainfall and depth, and is mediated by genomically divergent microorganisms.</title>
        <authorList>
            <person name="Diamond S."/>
            <person name="Andeer P.F."/>
            <person name="Li Z."/>
            <person name="Crits-Christoph A."/>
            <person name="Burstein D."/>
            <person name="Anantharaman K."/>
            <person name="Lane K.R."/>
            <person name="Thomas B.C."/>
            <person name="Pan C."/>
            <person name="Northen T.R."/>
            <person name="Banfield J.F."/>
        </authorList>
    </citation>
    <scope>NUCLEOTIDE SEQUENCE [LARGE SCALE GENOMIC DNA]</scope>
    <source>
        <strain evidence="8">WS_1</strain>
    </source>
</reference>
<feature type="repeat" description="TPR" evidence="5">
    <location>
        <begin position="855"/>
        <end position="888"/>
    </location>
</feature>
<keyword evidence="4 7" id="KW-0472">Membrane</keyword>
<feature type="transmembrane region" description="Helical" evidence="7">
    <location>
        <begin position="199"/>
        <end position="217"/>
    </location>
</feature>
<accession>A0A538S758</accession>
<evidence type="ECO:0000256" key="7">
    <source>
        <dbReference type="SAM" id="Phobius"/>
    </source>
</evidence>
<evidence type="ECO:0000256" key="3">
    <source>
        <dbReference type="ARBA" id="ARBA00022989"/>
    </source>
</evidence>
<dbReference type="PANTHER" id="PTHR11785:SF512">
    <property type="entry name" value="SOBREMESA, ISOFORM B"/>
    <property type="match status" value="1"/>
</dbReference>
<feature type="transmembrane region" description="Helical" evidence="7">
    <location>
        <begin position="52"/>
        <end position="76"/>
    </location>
</feature>
<keyword evidence="3 7" id="KW-1133">Transmembrane helix</keyword>
<dbReference type="SMART" id="SM00028">
    <property type="entry name" value="TPR"/>
    <property type="match status" value="3"/>
</dbReference>
<dbReference type="Proteomes" id="UP000316292">
    <property type="component" value="Unassembled WGS sequence"/>
</dbReference>
<feature type="transmembrane region" description="Helical" evidence="7">
    <location>
        <begin position="432"/>
        <end position="449"/>
    </location>
</feature>
<dbReference type="InterPro" id="IPR050598">
    <property type="entry name" value="AminoAcid_Transporter"/>
</dbReference>
<feature type="transmembrane region" description="Helical" evidence="7">
    <location>
        <begin position="20"/>
        <end position="40"/>
    </location>
</feature>
<feature type="transmembrane region" description="Helical" evidence="7">
    <location>
        <begin position="510"/>
        <end position="528"/>
    </location>
</feature>
<dbReference type="GO" id="GO:0016020">
    <property type="term" value="C:membrane"/>
    <property type="evidence" value="ECO:0007669"/>
    <property type="project" value="UniProtKB-SubCell"/>
</dbReference>
<feature type="compositionally biased region" description="Basic and acidic residues" evidence="6">
    <location>
        <begin position="370"/>
        <end position="383"/>
    </location>
</feature>
<evidence type="ECO:0000256" key="6">
    <source>
        <dbReference type="SAM" id="MobiDB-lite"/>
    </source>
</evidence>
<dbReference type="PANTHER" id="PTHR11785">
    <property type="entry name" value="AMINO ACID TRANSPORTER"/>
    <property type="match status" value="1"/>
</dbReference>
<dbReference type="Gene3D" id="1.20.1740.10">
    <property type="entry name" value="Amino acid/polyamine transporter I"/>
    <property type="match status" value="1"/>
</dbReference>
<organism evidence="8 9">
    <name type="scientific">Eiseniibacteriota bacterium</name>
    <dbReference type="NCBI Taxonomy" id="2212470"/>
    <lineage>
        <taxon>Bacteria</taxon>
        <taxon>Candidatus Eiseniibacteriota</taxon>
    </lineage>
</organism>
<feature type="region of interest" description="Disordered" evidence="6">
    <location>
        <begin position="357"/>
        <end position="391"/>
    </location>
</feature>
<dbReference type="InterPro" id="IPR002293">
    <property type="entry name" value="AA/rel_permease1"/>
</dbReference>
<dbReference type="PROSITE" id="PS50005">
    <property type="entry name" value="TPR"/>
    <property type="match status" value="3"/>
</dbReference>
<feature type="repeat" description="TPR" evidence="5">
    <location>
        <begin position="923"/>
        <end position="956"/>
    </location>
</feature>
<feature type="compositionally biased region" description="Pro residues" evidence="6">
    <location>
        <begin position="969"/>
        <end position="988"/>
    </location>
</feature>
<feature type="transmembrane region" description="Helical" evidence="7">
    <location>
        <begin position="779"/>
        <end position="797"/>
    </location>
</feature>
<dbReference type="GO" id="GO:0015179">
    <property type="term" value="F:L-amino acid transmembrane transporter activity"/>
    <property type="evidence" value="ECO:0007669"/>
    <property type="project" value="TreeGrafter"/>
</dbReference>
<dbReference type="InterPro" id="IPR011990">
    <property type="entry name" value="TPR-like_helical_dom_sf"/>
</dbReference>
<gene>
    <name evidence="8" type="ORF">E6K71_10600</name>
</gene>
<evidence type="ECO:0000256" key="5">
    <source>
        <dbReference type="PROSITE-ProRule" id="PRU00339"/>
    </source>
</evidence>
<evidence type="ECO:0000313" key="9">
    <source>
        <dbReference type="Proteomes" id="UP000316292"/>
    </source>
</evidence>
<feature type="transmembrane region" description="Helical" evidence="7">
    <location>
        <begin position="136"/>
        <end position="154"/>
    </location>
</feature>
<evidence type="ECO:0000313" key="8">
    <source>
        <dbReference type="EMBL" id="TMQ47200.1"/>
    </source>
</evidence>
<evidence type="ECO:0000256" key="2">
    <source>
        <dbReference type="ARBA" id="ARBA00022692"/>
    </source>
</evidence>
<feature type="transmembrane region" description="Helical" evidence="7">
    <location>
        <begin position="619"/>
        <end position="638"/>
    </location>
</feature>
<proteinExistence type="predicted"/>